<dbReference type="PROSITE" id="PS51257">
    <property type="entry name" value="PROKAR_LIPOPROTEIN"/>
    <property type="match status" value="1"/>
</dbReference>
<sequence>MKQFLITCLFCLLLVGCVTESVRVIPTKVSVKAGIDFNPCGSEVEGYKFEPNGVISISCTNGNVYSVRNRQQLEKMKKNVVDCQRKGFDDYSLCLSNKNNTKNSDTNAQSDNGMSR</sequence>
<feature type="signal peptide" evidence="2">
    <location>
        <begin position="1"/>
        <end position="20"/>
    </location>
</feature>
<feature type="chain" id="PRO_5044290819" evidence="2">
    <location>
        <begin position="21"/>
        <end position="116"/>
    </location>
</feature>
<dbReference type="AlphaFoldDB" id="A0A0B7JIS1"/>
<name>A0A0B7JIS1_9GAMM</name>
<dbReference type="Proteomes" id="UP000241426">
    <property type="component" value="Unassembled WGS sequence"/>
</dbReference>
<feature type="compositionally biased region" description="Low complexity" evidence="1">
    <location>
        <begin position="96"/>
        <end position="107"/>
    </location>
</feature>
<evidence type="ECO:0000256" key="1">
    <source>
        <dbReference type="SAM" id="MobiDB-lite"/>
    </source>
</evidence>
<dbReference type="EMBL" id="PYNF01000004">
    <property type="protein sequence ID" value="PSV00092.1"/>
    <property type="molecule type" value="Genomic_DNA"/>
</dbReference>
<keyword evidence="2" id="KW-0732">Signal</keyword>
<evidence type="ECO:0000313" key="4">
    <source>
        <dbReference type="Proteomes" id="UP000241426"/>
    </source>
</evidence>
<evidence type="ECO:0000313" key="3">
    <source>
        <dbReference type="EMBL" id="PSV00092.1"/>
    </source>
</evidence>
<evidence type="ECO:0000256" key="2">
    <source>
        <dbReference type="SAM" id="SignalP"/>
    </source>
</evidence>
<gene>
    <name evidence="3" type="ORF">C9J27_07615</name>
</gene>
<feature type="region of interest" description="Disordered" evidence="1">
    <location>
        <begin position="93"/>
        <end position="116"/>
    </location>
</feature>
<accession>A0A2T3KKQ3</accession>
<organism evidence="3 4">
    <name type="scientific">Photobacterium kishitanii</name>
    <dbReference type="NCBI Taxonomy" id="318456"/>
    <lineage>
        <taxon>Bacteria</taxon>
        <taxon>Pseudomonadati</taxon>
        <taxon>Pseudomonadota</taxon>
        <taxon>Gammaproteobacteria</taxon>
        <taxon>Vibrionales</taxon>
        <taxon>Vibrionaceae</taxon>
        <taxon>Photobacterium</taxon>
    </lineage>
</organism>
<dbReference type="RefSeq" id="WP_036790939.1">
    <property type="nucleotide sequence ID" value="NZ_JAUZMX010000002.1"/>
</dbReference>
<dbReference type="eggNOG" id="ENOG50320EF">
    <property type="taxonomic scope" value="Bacteria"/>
</dbReference>
<reference evidence="3 4" key="1">
    <citation type="submission" date="2018-01" db="EMBL/GenBank/DDBJ databases">
        <title>Whole genome sequencing of Histamine producing bacteria.</title>
        <authorList>
            <person name="Butler K."/>
        </authorList>
    </citation>
    <scope>NUCLEOTIDE SEQUENCE [LARGE SCALE GENOMIC DNA]</scope>
    <source>
        <strain evidence="3 4">FS-7.2</strain>
    </source>
</reference>
<dbReference type="GeneID" id="29945676"/>
<accession>A0A0B7JIS1</accession>
<comment type="caution">
    <text evidence="3">The sequence shown here is derived from an EMBL/GenBank/DDBJ whole genome shotgun (WGS) entry which is preliminary data.</text>
</comment>
<proteinExistence type="predicted"/>
<protein>
    <submittedName>
        <fullName evidence="3">Uncharacterized protein</fullName>
    </submittedName>
</protein>